<sequence length="392" mass="44313">MPPPPPIQSLPDELLEEIFFRLPPNEPVCLVRASVANKRWLGLLSCHAFRDCYRKFHGSPPMLGFLYSWPLDFLPRNAPSPRFISTMEFTAYIPDGRAGNYKYPAWDCRHGRVLLRDNWTPTHLVVWDPMTGRQRKLKVPTSMGYIDGATALLCAASDCDHHACHAGPFQVVFLGLDMTDDDNCVAHARVSLPVTGDWSKSCTDFEWSDMCSSLQLAPDAFIDSMPSILVENALHFMLTHDDDDSVEILKYDLSSNCLSLIDTPLSGAIISGSTILMAMGDGSLGFAHVDKLTLHLWSRQRGSDGIASWTMHRVIELANLLPIQNPNKRLRLVGSVEGSDIIFITADLGIYEVNMKTLQWKKLWKREKFRYLIPYMSFYNPPEWLRPCDVAH</sequence>
<evidence type="ECO:0000313" key="2">
    <source>
        <dbReference type="EnsemblPlants" id="HORVU.MOREX.r3.5HG0534490.1"/>
    </source>
</evidence>
<dbReference type="PANTHER" id="PTHR32133">
    <property type="entry name" value="OS07G0120400 PROTEIN"/>
    <property type="match status" value="1"/>
</dbReference>
<dbReference type="EnsemblPlants" id="HORVU.MOREX.r3.5HG0534490.1">
    <property type="protein sequence ID" value="HORVU.MOREX.r3.5HG0534490.1"/>
    <property type="gene ID" value="HORVU.MOREX.r3.5HG0534490"/>
</dbReference>
<dbReference type="Proteomes" id="UP000011116">
    <property type="component" value="Chromosome 5H"/>
</dbReference>
<reference evidence="3" key="1">
    <citation type="journal article" date="2012" name="Nature">
        <title>A physical, genetic and functional sequence assembly of the barley genome.</title>
        <authorList>
            <consortium name="The International Barley Genome Sequencing Consortium"/>
            <person name="Mayer K.F."/>
            <person name="Waugh R."/>
            <person name="Brown J.W."/>
            <person name="Schulman A."/>
            <person name="Langridge P."/>
            <person name="Platzer M."/>
            <person name="Fincher G.B."/>
            <person name="Muehlbauer G.J."/>
            <person name="Sato K."/>
            <person name="Close T.J."/>
            <person name="Wise R.P."/>
            <person name="Stein N."/>
        </authorList>
    </citation>
    <scope>NUCLEOTIDE SEQUENCE [LARGE SCALE GENOMIC DNA]</scope>
    <source>
        <strain evidence="3">cv. Morex</strain>
    </source>
</reference>
<dbReference type="Pfam" id="PF00646">
    <property type="entry name" value="F-box"/>
    <property type="match status" value="1"/>
</dbReference>
<dbReference type="SUPFAM" id="SSF81383">
    <property type="entry name" value="F-box domain"/>
    <property type="match status" value="1"/>
</dbReference>
<dbReference type="InterPro" id="IPR036047">
    <property type="entry name" value="F-box-like_dom_sf"/>
</dbReference>
<organism evidence="2 3">
    <name type="scientific">Hordeum vulgare subsp. vulgare</name>
    <name type="common">Domesticated barley</name>
    <dbReference type="NCBI Taxonomy" id="112509"/>
    <lineage>
        <taxon>Eukaryota</taxon>
        <taxon>Viridiplantae</taxon>
        <taxon>Streptophyta</taxon>
        <taxon>Embryophyta</taxon>
        <taxon>Tracheophyta</taxon>
        <taxon>Spermatophyta</taxon>
        <taxon>Magnoliopsida</taxon>
        <taxon>Liliopsida</taxon>
        <taxon>Poales</taxon>
        <taxon>Poaceae</taxon>
        <taxon>BOP clade</taxon>
        <taxon>Pooideae</taxon>
        <taxon>Triticodae</taxon>
        <taxon>Triticeae</taxon>
        <taxon>Hordeinae</taxon>
        <taxon>Hordeum</taxon>
    </lineage>
</organism>
<evidence type="ECO:0000259" key="1">
    <source>
        <dbReference type="PROSITE" id="PS50181"/>
    </source>
</evidence>
<protein>
    <recommendedName>
        <fullName evidence="1">F-box domain-containing protein</fullName>
    </recommendedName>
</protein>
<dbReference type="Gramene" id="HORVU.MOREX.r3.5HG0534490.1">
    <property type="protein sequence ID" value="HORVU.MOREX.r3.5HG0534490.1"/>
    <property type="gene ID" value="HORVU.MOREX.r3.5HG0534490"/>
</dbReference>
<proteinExistence type="predicted"/>
<dbReference type="InterPro" id="IPR001810">
    <property type="entry name" value="F-box_dom"/>
</dbReference>
<dbReference type="PANTHER" id="PTHR32133:SF400">
    <property type="entry name" value="DUF1618 DOMAIN-CONTAINING PROTEIN"/>
    <property type="match status" value="1"/>
</dbReference>
<dbReference type="Pfam" id="PF23635">
    <property type="entry name" value="Beta-prop_AT5G49610-like"/>
    <property type="match status" value="1"/>
</dbReference>
<dbReference type="AlphaFoldDB" id="A0A8I6YEV0"/>
<dbReference type="InterPro" id="IPR056594">
    <property type="entry name" value="AT5G49610-like_b-prop"/>
</dbReference>
<reference evidence="2" key="3">
    <citation type="submission" date="2022-01" db="UniProtKB">
        <authorList>
            <consortium name="EnsemblPlants"/>
        </authorList>
    </citation>
    <scope>IDENTIFICATION</scope>
    <source>
        <strain evidence="2">subsp. vulgare</strain>
    </source>
</reference>
<dbReference type="PROSITE" id="PS50181">
    <property type="entry name" value="FBOX"/>
    <property type="match status" value="1"/>
</dbReference>
<accession>A0A8I6YEV0</accession>
<evidence type="ECO:0000313" key="3">
    <source>
        <dbReference type="Proteomes" id="UP000011116"/>
    </source>
</evidence>
<name>A0A8I6YEV0_HORVV</name>
<keyword evidence="3" id="KW-1185">Reference proteome</keyword>
<reference evidence="2" key="2">
    <citation type="submission" date="2020-10" db="EMBL/GenBank/DDBJ databases">
        <authorList>
            <person name="Scholz U."/>
            <person name="Mascher M."/>
            <person name="Fiebig A."/>
        </authorList>
    </citation>
    <scope>NUCLEOTIDE SEQUENCE [LARGE SCALE GENOMIC DNA]</scope>
    <source>
        <strain evidence="2">cv. Morex</strain>
    </source>
</reference>
<feature type="domain" description="F-box" evidence="1">
    <location>
        <begin position="4"/>
        <end position="56"/>
    </location>
</feature>